<dbReference type="EMBL" id="SNRY01004869">
    <property type="protein sequence ID" value="KAA6316466.1"/>
    <property type="molecule type" value="Genomic_DNA"/>
</dbReference>
<evidence type="ECO:0008006" key="2">
    <source>
        <dbReference type="Google" id="ProtNLM"/>
    </source>
</evidence>
<reference evidence="1" key="1">
    <citation type="submission" date="2019-03" db="EMBL/GenBank/DDBJ databases">
        <title>Single cell metagenomics reveals metabolic interactions within the superorganism composed of flagellate Streblomastix strix and complex community of Bacteroidetes bacteria on its surface.</title>
        <authorList>
            <person name="Treitli S.C."/>
            <person name="Kolisko M."/>
            <person name="Husnik F."/>
            <person name="Keeling P."/>
            <person name="Hampl V."/>
        </authorList>
    </citation>
    <scope>NUCLEOTIDE SEQUENCE</scope>
    <source>
        <strain evidence="1">STM</strain>
    </source>
</reference>
<evidence type="ECO:0000313" key="1">
    <source>
        <dbReference type="EMBL" id="KAA6316466.1"/>
    </source>
</evidence>
<name>A0A5J4Q3H6_9ZZZZ</name>
<protein>
    <recommendedName>
        <fullName evidence="2">Tetratricopeptide repeat protein</fullName>
    </recommendedName>
</protein>
<gene>
    <name evidence="1" type="ORF">EZS27_033229</name>
</gene>
<feature type="non-terminal residue" evidence="1">
    <location>
        <position position="1"/>
    </location>
</feature>
<accession>A0A5J4Q3H6</accession>
<dbReference type="AlphaFoldDB" id="A0A5J4Q3H6"/>
<proteinExistence type="predicted"/>
<organism evidence="1">
    <name type="scientific">termite gut metagenome</name>
    <dbReference type="NCBI Taxonomy" id="433724"/>
    <lineage>
        <taxon>unclassified sequences</taxon>
        <taxon>metagenomes</taxon>
        <taxon>organismal metagenomes</taxon>
    </lineage>
</organism>
<sequence>ETFLNKEESDEECFTETLAKIYIKQKKYTKALEIIKNLSMKNSKKDAYFADQIRFLEKLITNTKS</sequence>
<comment type="caution">
    <text evidence="1">The sequence shown here is derived from an EMBL/GenBank/DDBJ whole genome shotgun (WGS) entry which is preliminary data.</text>
</comment>